<sequence>MEVYRSVLLFVYVGSCGSVYFRWRHLIMFTDVIATFFIMRYIFKSVHHRHVKSGDDNLQKMSVSREAKTIAMILTLITVEMFLT</sequence>
<protein>
    <submittedName>
        <fullName evidence="4">7TM_GPCR_Srx domain-containing protein</fullName>
    </submittedName>
</protein>
<dbReference type="EMBL" id="UZAF01016483">
    <property type="protein sequence ID" value="VDO28779.1"/>
    <property type="molecule type" value="Genomic_DNA"/>
</dbReference>
<gene>
    <name evidence="2" type="ORF">HPLM_LOCUS6372</name>
</gene>
<reference evidence="4" key="1">
    <citation type="submission" date="2017-02" db="UniProtKB">
        <authorList>
            <consortium name="WormBaseParasite"/>
        </authorList>
    </citation>
    <scope>IDENTIFICATION</scope>
</reference>
<keyword evidence="3" id="KW-1185">Reference proteome</keyword>
<dbReference type="WBParaSite" id="HPLM_0000638001-mRNA-1">
    <property type="protein sequence ID" value="HPLM_0000638001-mRNA-1"/>
    <property type="gene ID" value="HPLM_0000638001"/>
</dbReference>
<feature type="transmembrane region" description="Helical" evidence="1">
    <location>
        <begin position="20"/>
        <end position="43"/>
    </location>
</feature>
<keyword evidence="1" id="KW-0472">Membrane</keyword>
<evidence type="ECO:0000313" key="3">
    <source>
        <dbReference type="Proteomes" id="UP000268014"/>
    </source>
</evidence>
<accession>A0A0N4W867</accession>
<dbReference type="Proteomes" id="UP000268014">
    <property type="component" value="Unassembled WGS sequence"/>
</dbReference>
<reference evidence="2 3" key="2">
    <citation type="submission" date="2018-11" db="EMBL/GenBank/DDBJ databases">
        <authorList>
            <consortium name="Pathogen Informatics"/>
        </authorList>
    </citation>
    <scope>NUCLEOTIDE SEQUENCE [LARGE SCALE GENOMIC DNA]</scope>
    <source>
        <strain evidence="2 3">MHpl1</strain>
    </source>
</reference>
<name>A0A0N4W867_HAEPC</name>
<evidence type="ECO:0000313" key="2">
    <source>
        <dbReference type="EMBL" id="VDO28779.1"/>
    </source>
</evidence>
<evidence type="ECO:0000313" key="4">
    <source>
        <dbReference type="WBParaSite" id="HPLM_0000638001-mRNA-1"/>
    </source>
</evidence>
<dbReference type="AlphaFoldDB" id="A0A0N4W867"/>
<proteinExistence type="predicted"/>
<evidence type="ECO:0000256" key="1">
    <source>
        <dbReference type="SAM" id="Phobius"/>
    </source>
</evidence>
<keyword evidence="1" id="KW-1133">Transmembrane helix</keyword>
<keyword evidence="1" id="KW-0812">Transmembrane</keyword>
<organism evidence="4">
    <name type="scientific">Haemonchus placei</name>
    <name type="common">Barber's pole worm</name>
    <dbReference type="NCBI Taxonomy" id="6290"/>
    <lineage>
        <taxon>Eukaryota</taxon>
        <taxon>Metazoa</taxon>
        <taxon>Ecdysozoa</taxon>
        <taxon>Nematoda</taxon>
        <taxon>Chromadorea</taxon>
        <taxon>Rhabditida</taxon>
        <taxon>Rhabditina</taxon>
        <taxon>Rhabditomorpha</taxon>
        <taxon>Strongyloidea</taxon>
        <taxon>Trichostrongylidae</taxon>
        <taxon>Haemonchus</taxon>
    </lineage>
</organism>